<dbReference type="AlphaFoldDB" id="A0A395W8L4"/>
<comment type="caution">
    <text evidence="1">The sequence shown here is derived from an EMBL/GenBank/DDBJ whole genome shotgun (WGS) entry which is preliminary data.</text>
</comment>
<dbReference type="InterPro" id="IPR041492">
    <property type="entry name" value="HAD_2"/>
</dbReference>
<dbReference type="SFLD" id="SFLDS00003">
    <property type="entry name" value="Haloacid_Dehalogenase"/>
    <property type="match status" value="1"/>
</dbReference>
<dbReference type="Pfam" id="PF13419">
    <property type="entry name" value="HAD_2"/>
    <property type="match status" value="1"/>
</dbReference>
<dbReference type="PANTHER" id="PTHR18901:SF38">
    <property type="entry name" value="PSEUDOURIDINE-5'-PHOSPHATASE"/>
    <property type="match status" value="1"/>
</dbReference>
<sequence length="196" mass="22498">MNYSIFDVDGTILDSMEVWNTLASQYVQSLGMVPEKNLDEVVSDMSLEQSATYLKKHYGINKSEEQIISEVLNLISDFYKYEVKLMPGFKDFISHYDSVNVIGTSCDEKLVKIALNRLGVLNYFEDIITCSKVNKSKNDPDFYLACAQVLNQRPEDIVVFEDADYCIDVARKIGFKVIKIRDWRDLNEKCINNCGK</sequence>
<dbReference type="GO" id="GO:0016791">
    <property type="term" value="F:phosphatase activity"/>
    <property type="evidence" value="ECO:0007669"/>
    <property type="project" value="TreeGrafter"/>
</dbReference>
<dbReference type="Gene3D" id="1.10.150.240">
    <property type="entry name" value="Putative phosphatase, domain 2"/>
    <property type="match status" value="1"/>
</dbReference>
<dbReference type="NCBIfam" id="TIGR01509">
    <property type="entry name" value="HAD-SF-IA-v3"/>
    <property type="match status" value="1"/>
</dbReference>
<name>A0A395W8L4_9FIRM</name>
<accession>A0A395W8L4</accession>
<organism evidence="1 2">
    <name type="scientific">Holdemanella biformis</name>
    <dbReference type="NCBI Taxonomy" id="1735"/>
    <lineage>
        <taxon>Bacteria</taxon>
        <taxon>Bacillati</taxon>
        <taxon>Bacillota</taxon>
        <taxon>Erysipelotrichia</taxon>
        <taxon>Erysipelotrichales</taxon>
        <taxon>Erysipelotrichaceae</taxon>
        <taxon>Holdemanella</taxon>
    </lineage>
</organism>
<dbReference type="Proteomes" id="UP000265489">
    <property type="component" value="Unassembled WGS sequence"/>
</dbReference>
<evidence type="ECO:0000313" key="1">
    <source>
        <dbReference type="EMBL" id="RGU93108.1"/>
    </source>
</evidence>
<dbReference type="InterPro" id="IPR023214">
    <property type="entry name" value="HAD_sf"/>
</dbReference>
<dbReference type="PANTHER" id="PTHR18901">
    <property type="entry name" value="2-DEOXYGLUCOSE-6-PHOSPHATE PHOSPHATASE 2"/>
    <property type="match status" value="1"/>
</dbReference>
<dbReference type="GeneID" id="66578946"/>
<proteinExistence type="predicted"/>
<protein>
    <submittedName>
        <fullName evidence="1">HAD family phosphatase</fullName>
    </submittedName>
</protein>
<dbReference type="SUPFAM" id="SSF56784">
    <property type="entry name" value="HAD-like"/>
    <property type="match status" value="1"/>
</dbReference>
<reference evidence="1 2" key="1">
    <citation type="submission" date="2018-08" db="EMBL/GenBank/DDBJ databases">
        <title>A genome reference for cultivated species of the human gut microbiota.</title>
        <authorList>
            <person name="Zou Y."/>
            <person name="Xue W."/>
            <person name="Luo G."/>
        </authorList>
    </citation>
    <scope>NUCLEOTIDE SEQUENCE [LARGE SCALE GENOMIC DNA]</scope>
    <source>
        <strain evidence="1 2">AF15-20</strain>
    </source>
</reference>
<dbReference type="SFLD" id="SFLDG01129">
    <property type="entry name" value="C1.5:_HAD__Beta-PGM__Phosphata"/>
    <property type="match status" value="1"/>
</dbReference>
<dbReference type="Gene3D" id="3.40.50.1000">
    <property type="entry name" value="HAD superfamily/HAD-like"/>
    <property type="match status" value="1"/>
</dbReference>
<dbReference type="InterPro" id="IPR036412">
    <property type="entry name" value="HAD-like_sf"/>
</dbReference>
<dbReference type="CDD" id="cd07505">
    <property type="entry name" value="HAD_BPGM-like"/>
    <property type="match status" value="1"/>
</dbReference>
<dbReference type="InterPro" id="IPR006439">
    <property type="entry name" value="HAD-SF_hydro_IA"/>
</dbReference>
<dbReference type="EMBL" id="QRYQ01000004">
    <property type="protein sequence ID" value="RGU93108.1"/>
    <property type="molecule type" value="Genomic_DNA"/>
</dbReference>
<evidence type="ECO:0000313" key="2">
    <source>
        <dbReference type="Proteomes" id="UP000265489"/>
    </source>
</evidence>
<gene>
    <name evidence="1" type="ORF">DWW32_03810</name>
</gene>
<dbReference type="InterPro" id="IPR023198">
    <property type="entry name" value="PGP-like_dom2"/>
</dbReference>
<dbReference type="RefSeq" id="WP_118324817.1">
    <property type="nucleotide sequence ID" value="NZ_DBGAMI010000419.1"/>
</dbReference>